<dbReference type="InterPro" id="IPR013083">
    <property type="entry name" value="Znf_RING/FYVE/PHD"/>
</dbReference>
<organism evidence="7">
    <name type="scientific">Sylvanvirus sp</name>
    <dbReference type="NCBI Taxonomy" id="2487774"/>
    <lineage>
        <taxon>Viruses</taxon>
    </lineage>
</organism>
<evidence type="ECO:0000259" key="6">
    <source>
        <dbReference type="PROSITE" id="PS50089"/>
    </source>
</evidence>
<keyword evidence="5" id="KW-0812">Transmembrane</keyword>
<accession>A0A3G5AIA6</accession>
<dbReference type="InterPro" id="IPR001841">
    <property type="entry name" value="Znf_RING"/>
</dbReference>
<evidence type="ECO:0000256" key="2">
    <source>
        <dbReference type="ARBA" id="ARBA00022771"/>
    </source>
</evidence>
<evidence type="ECO:0000256" key="4">
    <source>
        <dbReference type="PROSITE-ProRule" id="PRU00175"/>
    </source>
</evidence>
<evidence type="ECO:0000256" key="1">
    <source>
        <dbReference type="ARBA" id="ARBA00022723"/>
    </source>
</evidence>
<dbReference type="GO" id="GO:0061630">
    <property type="term" value="F:ubiquitin protein ligase activity"/>
    <property type="evidence" value="ECO:0007669"/>
    <property type="project" value="TreeGrafter"/>
</dbReference>
<evidence type="ECO:0000313" key="7">
    <source>
        <dbReference type="EMBL" id="AYV86888.1"/>
    </source>
</evidence>
<sequence>MRTNEYKEGITDGFITEREKKENCDMSHVSNSLYKKHTKDVMCSICMEDIDEISTEKHRSKKLNCGHFFHSACLIPWLQKSNSCPNCRRLIVRKRNSNSNKKCRSTQSNISSLSNYNQFLYSSDYINEDEEFRDAVFYSNLITISFAIAFPIVLGCAFLICIYNFSRRGFFMLFDLSAFDQPIDL</sequence>
<proteinExistence type="predicted"/>
<feature type="transmembrane region" description="Helical" evidence="5">
    <location>
        <begin position="141"/>
        <end position="165"/>
    </location>
</feature>
<dbReference type="GO" id="GO:0008270">
    <property type="term" value="F:zinc ion binding"/>
    <property type="evidence" value="ECO:0007669"/>
    <property type="project" value="UniProtKB-KW"/>
</dbReference>
<keyword evidence="5" id="KW-0472">Membrane</keyword>
<dbReference type="PROSITE" id="PS50089">
    <property type="entry name" value="ZF_RING_2"/>
    <property type="match status" value="1"/>
</dbReference>
<keyword evidence="2 4" id="KW-0863">Zinc-finger</keyword>
<keyword evidence="5" id="KW-1133">Transmembrane helix</keyword>
<dbReference type="EMBL" id="MK072518">
    <property type="protein sequence ID" value="AYV86888.1"/>
    <property type="molecule type" value="Genomic_DNA"/>
</dbReference>
<evidence type="ECO:0000256" key="3">
    <source>
        <dbReference type="ARBA" id="ARBA00022833"/>
    </source>
</evidence>
<dbReference type="Pfam" id="PF13639">
    <property type="entry name" value="zf-RING_2"/>
    <property type="match status" value="1"/>
</dbReference>
<name>A0A3G5AIA6_9VIRU</name>
<dbReference type="PANTHER" id="PTHR45969:SF69">
    <property type="entry name" value="FINGER DOMAIN PROTEIN, PUTATIVE (AFU_ORTHOLOGUE AFUA_3G12190)-RELATED"/>
    <property type="match status" value="1"/>
</dbReference>
<reference evidence="7" key="1">
    <citation type="submission" date="2018-10" db="EMBL/GenBank/DDBJ databases">
        <title>Hidden diversity of soil giant viruses.</title>
        <authorList>
            <person name="Schulz F."/>
            <person name="Alteio L."/>
            <person name="Goudeau D."/>
            <person name="Ryan E.M."/>
            <person name="Malmstrom R.R."/>
            <person name="Blanchard J."/>
            <person name="Woyke T."/>
        </authorList>
    </citation>
    <scope>NUCLEOTIDE SEQUENCE</scope>
    <source>
        <strain evidence="7">SYV1</strain>
    </source>
</reference>
<dbReference type="GO" id="GO:0016567">
    <property type="term" value="P:protein ubiquitination"/>
    <property type="evidence" value="ECO:0007669"/>
    <property type="project" value="TreeGrafter"/>
</dbReference>
<dbReference type="Gene3D" id="3.30.40.10">
    <property type="entry name" value="Zinc/RING finger domain, C3HC4 (zinc finger)"/>
    <property type="match status" value="1"/>
</dbReference>
<dbReference type="SMART" id="SM00184">
    <property type="entry name" value="RING"/>
    <property type="match status" value="1"/>
</dbReference>
<dbReference type="PANTHER" id="PTHR45969">
    <property type="entry name" value="RING ZINC FINGER PROTEIN-RELATED"/>
    <property type="match status" value="1"/>
</dbReference>
<evidence type="ECO:0000256" key="5">
    <source>
        <dbReference type="SAM" id="Phobius"/>
    </source>
</evidence>
<keyword evidence="1" id="KW-0479">Metal-binding</keyword>
<feature type="domain" description="RING-type" evidence="6">
    <location>
        <begin position="43"/>
        <end position="88"/>
    </location>
</feature>
<protein>
    <submittedName>
        <fullName evidence="7">Putative E3 ubiquitin-protein ligase RNF12-B-like</fullName>
    </submittedName>
</protein>
<dbReference type="SUPFAM" id="SSF57850">
    <property type="entry name" value="RING/U-box"/>
    <property type="match status" value="1"/>
</dbReference>
<keyword evidence="3" id="KW-0862">Zinc</keyword>
<gene>
    <name evidence="7" type="ORF">Sylvanvirus12_20</name>
</gene>